<feature type="region of interest" description="Disordered" evidence="1">
    <location>
        <begin position="449"/>
        <end position="471"/>
    </location>
</feature>
<dbReference type="Proteomes" id="UP001375240">
    <property type="component" value="Unassembled WGS sequence"/>
</dbReference>
<keyword evidence="3" id="KW-1185">Reference proteome</keyword>
<feature type="compositionally biased region" description="Polar residues" evidence="1">
    <location>
        <begin position="1"/>
        <end position="18"/>
    </location>
</feature>
<dbReference type="InterPro" id="IPR015943">
    <property type="entry name" value="WD40/YVTN_repeat-like_dom_sf"/>
</dbReference>
<evidence type="ECO:0000313" key="3">
    <source>
        <dbReference type="Proteomes" id="UP001375240"/>
    </source>
</evidence>
<dbReference type="GO" id="GO:0005815">
    <property type="term" value="C:microtubule organizing center"/>
    <property type="evidence" value="ECO:0007669"/>
    <property type="project" value="TreeGrafter"/>
</dbReference>
<dbReference type="Pfam" id="PF00400">
    <property type="entry name" value="WD40"/>
    <property type="match status" value="1"/>
</dbReference>
<dbReference type="PANTHER" id="PTHR16220">
    <property type="entry name" value="WD REPEAT PROTEIN 8-RELATED"/>
    <property type="match status" value="1"/>
</dbReference>
<comment type="caution">
    <text evidence="2">The sequence shown here is derived from an EMBL/GenBank/DDBJ whole genome shotgun (WGS) entry which is preliminary data.</text>
</comment>
<evidence type="ECO:0000313" key="2">
    <source>
        <dbReference type="EMBL" id="KAK6353153.1"/>
    </source>
</evidence>
<dbReference type="PANTHER" id="PTHR16220:SF0">
    <property type="entry name" value="WD REPEAT-CONTAINING PROTEIN WRAP73"/>
    <property type="match status" value="1"/>
</dbReference>
<dbReference type="SUPFAM" id="SSF69322">
    <property type="entry name" value="Tricorn protease domain 2"/>
    <property type="match status" value="1"/>
</dbReference>
<organism evidence="2 3">
    <name type="scientific">Orbilia brochopaga</name>
    <dbReference type="NCBI Taxonomy" id="3140254"/>
    <lineage>
        <taxon>Eukaryota</taxon>
        <taxon>Fungi</taxon>
        <taxon>Dikarya</taxon>
        <taxon>Ascomycota</taxon>
        <taxon>Pezizomycotina</taxon>
        <taxon>Orbiliomycetes</taxon>
        <taxon>Orbiliales</taxon>
        <taxon>Orbiliaceae</taxon>
        <taxon>Orbilia</taxon>
    </lineage>
</organism>
<sequence>MDPQTSPVFKSSFSQGSHPSPDGSLIASVQGSRLLLQDVDTYEIKRTIQLSAELSNICFLKWSPHGASLPADTGESESNPPSTPRMRFLVADEQVVEVYDAYDEEWKAVVTPGFGGVKNVDFGGSEDEVLILSEFGLKVTIWSLKDSSHVDIQYPKFGSKGFGYRPGTSHFALLTRPVAHDLLDIYSPQSYTPIKSVELPTIDAQGLKWSPDGRWIAIWDSPSAAYRVLLYTANGHMFRTHEQPCVGLGLRTVEWSPGGEYLVLGGYDGSVIFLNTFLQFNKVIEMRHTLEMKQPATDVWSEELSVHGDRHYTLITPPVNLPTVESPASDPNPKIGVSVISFSADGTLVVTKDERMSTSVWIWSLESLTPLAILVQLSQVKAIQWHPSRGDLLAVVCGADPNNASTSNIPSVYLWSQQWDYPRAIKVSKDLLAANLWFRWIDHKATVQSGPVESQSTEAEQSENHADALPNGERFIVGDKERFQFLRLDDPTVPDV</sequence>
<dbReference type="GO" id="GO:1990810">
    <property type="term" value="P:microtubule anchoring at mitotic spindle pole body"/>
    <property type="evidence" value="ECO:0007669"/>
    <property type="project" value="TreeGrafter"/>
</dbReference>
<feature type="region of interest" description="Disordered" evidence="1">
    <location>
        <begin position="1"/>
        <end position="24"/>
    </location>
</feature>
<dbReference type="AlphaFoldDB" id="A0AAV9V1H1"/>
<dbReference type="InterPro" id="IPR052778">
    <property type="entry name" value="Centrosome-WD_assoc"/>
</dbReference>
<gene>
    <name evidence="2" type="ORF">TWF696_005142</name>
</gene>
<feature type="compositionally biased region" description="Polar residues" evidence="1">
    <location>
        <begin position="449"/>
        <end position="459"/>
    </location>
</feature>
<protein>
    <submittedName>
        <fullName evidence="2">Uncharacterized protein</fullName>
    </submittedName>
</protein>
<dbReference type="GO" id="GO:1990811">
    <property type="term" value="C:MWP complex"/>
    <property type="evidence" value="ECO:0007669"/>
    <property type="project" value="TreeGrafter"/>
</dbReference>
<evidence type="ECO:0000256" key="1">
    <source>
        <dbReference type="SAM" id="MobiDB-lite"/>
    </source>
</evidence>
<name>A0AAV9V1H1_9PEZI</name>
<proteinExistence type="predicted"/>
<dbReference type="EMBL" id="JAVHNQ010000003">
    <property type="protein sequence ID" value="KAK6353153.1"/>
    <property type="molecule type" value="Genomic_DNA"/>
</dbReference>
<dbReference type="Gene3D" id="2.130.10.10">
    <property type="entry name" value="YVTN repeat-like/Quinoprotein amine dehydrogenase"/>
    <property type="match status" value="2"/>
</dbReference>
<accession>A0AAV9V1H1</accession>
<reference evidence="2 3" key="1">
    <citation type="submission" date="2019-10" db="EMBL/GenBank/DDBJ databases">
        <authorList>
            <person name="Palmer J.M."/>
        </authorList>
    </citation>
    <scope>NUCLEOTIDE SEQUENCE [LARGE SCALE GENOMIC DNA]</scope>
    <source>
        <strain evidence="2 3">TWF696</strain>
    </source>
</reference>
<dbReference type="InterPro" id="IPR001680">
    <property type="entry name" value="WD40_rpt"/>
</dbReference>